<dbReference type="eggNOG" id="COG2508">
    <property type="taxonomic scope" value="Bacteria"/>
</dbReference>
<dbReference type="PANTHER" id="PTHR33744">
    <property type="entry name" value="CARBOHYDRATE DIACID REGULATOR"/>
    <property type="match status" value="1"/>
</dbReference>
<accession>A0A0A3IYZ3</accession>
<dbReference type="InterPro" id="IPR041522">
    <property type="entry name" value="CdaR_GGDEF"/>
</dbReference>
<dbReference type="PANTHER" id="PTHR33744:SF1">
    <property type="entry name" value="DNA-BINDING TRANSCRIPTIONAL ACTIVATOR ADER"/>
    <property type="match status" value="1"/>
</dbReference>
<comment type="similarity">
    <text evidence="1">Belongs to the CdaR family.</text>
</comment>
<name>A0A0A3IYZ3_9BACL</name>
<feature type="domain" description="CdaR GGDEF-like" evidence="4">
    <location>
        <begin position="275"/>
        <end position="411"/>
    </location>
</feature>
<evidence type="ECO:0000259" key="3">
    <source>
        <dbReference type="Pfam" id="PF13556"/>
    </source>
</evidence>
<evidence type="ECO:0000256" key="1">
    <source>
        <dbReference type="ARBA" id="ARBA00006754"/>
    </source>
</evidence>
<dbReference type="Pfam" id="PF13556">
    <property type="entry name" value="HTH_30"/>
    <property type="match status" value="1"/>
</dbReference>
<evidence type="ECO:0000313" key="6">
    <source>
        <dbReference type="Proteomes" id="UP000030595"/>
    </source>
</evidence>
<dbReference type="RefSeq" id="WP_036177894.1">
    <property type="nucleotide sequence ID" value="NZ_AVCZ01000028.1"/>
</dbReference>
<dbReference type="InterPro" id="IPR042070">
    <property type="entry name" value="PucR_C-HTH_sf"/>
</dbReference>
<dbReference type="EMBL" id="JPVQ01000028">
    <property type="protein sequence ID" value="KGR89994.1"/>
    <property type="molecule type" value="Genomic_DNA"/>
</dbReference>
<evidence type="ECO:0000313" key="5">
    <source>
        <dbReference type="EMBL" id="KGR89994.1"/>
    </source>
</evidence>
<dbReference type="InterPro" id="IPR012914">
    <property type="entry name" value="PucR_dom"/>
</dbReference>
<keyword evidence="6" id="KW-1185">Reference proteome</keyword>
<dbReference type="OrthoDB" id="142218at2"/>
<dbReference type="InterPro" id="IPR025736">
    <property type="entry name" value="PucR_C-HTH_dom"/>
</dbReference>
<dbReference type="AlphaFoldDB" id="A0A0A3IYZ3"/>
<dbReference type="Proteomes" id="UP000030595">
    <property type="component" value="Unassembled WGS sequence"/>
</dbReference>
<proteinExistence type="inferred from homology"/>
<feature type="domain" description="PucR C-terminal helix-turn-helix" evidence="3">
    <location>
        <begin position="464"/>
        <end position="521"/>
    </location>
</feature>
<dbReference type="SUPFAM" id="SSF46689">
    <property type="entry name" value="Homeodomain-like"/>
    <property type="match status" value="1"/>
</dbReference>
<feature type="domain" description="Purine catabolism PurC-like" evidence="2">
    <location>
        <begin position="8"/>
        <end position="126"/>
    </location>
</feature>
<sequence>MQFTVKNVLAIPLLQSAKLLSGEKIISSQIIKSVSVMEIPVENFVGKNEFVLTTAIGCGNNTELFLSYVREVFESGAAAMGIAVGRHVQYVPEEIIEFCNNHHFPLIELPWELRFSEILKTVLEQINKWEQTSLLKADSIQRELLKLFLDHESVDYVLKYLSKDFQMNVELKRERDCTEPNLLGQIDLDTEEPTIIRHENGTFTQIVPIKLSGKDTYFLLLKSKKLNAQPIPWLVLNQVVTILTLWIQKEITLADNKQKEIDDYLKDLTNGNWINKEKFIDEGKKLGFIVDVPYVCIVGQPEKLDEYYSSQKKNTAAIEKEFKHEFTMIINELKNKVNKQIILTFHREVIVIFLECSLEKVNHEVNDFLDLLNCYVEEKKIPVISWGIGENHAGVMTFHYSYKNARTALEVGRSHKGTGSRSTFASTGIYQLLISLQNNTFSTELMHSTIGSIASYDKNNGLDLLRTLSSYIYHQGNVSQTARALSLHRQSLLYRLRKIEALTNRSLSDPDDIFLLQFCLKLWEVRFENSEPYIIAK</sequence>
<dbReference type="Gene3D" id="1.10.10.2840">
    <property type="entry name" value="PucR C-terminal helix-turn-helix domain"/>
    <property type="match status" value="1"/>
</dbReference>
<evidence type="ECO:0000259" key="2">
    <source>
        <dbReference type="Pfam" id="PF07905"/>
    </source>
</evidence>
<dbReference type="Pfam" id="PF07905">
    <property type="entry name" value="PucR"/>
    <property type="match status" value="1"/>
</dbReference>
<dbReference type="InterPro" id="IPR051448">
    <property type="entry name" value="CdaR-like_regulators"/>
</dbReference>
<gene>
    <name evidence="5" type="ORF">CD30_13960</name>
</gene>
<dbReference type="Pfam" id="PF17853">
    <property type="entry name" value="GGDEF_2"/>
    <property type="match status" value="1"/>
</dbReference>
<protein>
    <recommendedName>
        <fullName evidence="7">PucR family transcriptional regulator</fullName>
    </recommendedName>
</protein>
<dbReference type="InterPro" id="IPR009057">
    <property type="entry name" value="Homeodomain-like_sf"/>
</dbReference>
<organism evidence="5 6">
    <name type="scientific">Ureibacillus massiliensis 4400831 = CIP 108448 = CCUG 49529</name>
    <dbReference type="NCBI Taxonomy" id="1211035"/>
    <lineage>
        <taxon>Bacteria</taxon>
        <taxon>Bacillati</taxon>
        <taxon>Bacillota</taxon>
        <taxon>Bacilli</taxon>
        <taxon>Bacillales</taxon>
        <taxon>Caryophanaceae</taxon>
        <taxon>Ureibacillus</taxon>
    </lineage>
</organism>
<reference evidence="5 6" key="1">
    <citation type="submission" date="2014-02" db="EMBL/GenBank/DDBJ databases">
        <title>Draft genome sequence of Lysinibacillus massiliensis CCUG 49529.</title>
        <authorList>
            <person name="Zhang F."/>
            <person name="Wang G."/>
            <person name="Zhang L."/>
        </authorList>
    </citation>
    <scope>NUCLEOTIDE SEQUENCE [LARGE SCALE GENOMIC DNA]</scope>
    <source>
        <strain evidence="5 6">CCUG 49529</strain>
    </source>
</reference>
<evidence type="ECO:0008006" key="7">
    <source>
        <dbReference type="Google" id="ProtNLM"/>
    </source>
</evidence>
<comment type="caution">
    <text evidence="5">The sequence shown here is derived from an EMBL/GenBank/DDBJ whole genome shotgun (WGS) entry which is preliminary data.</text>
</comment>
<evidence type="ECO:0000259" key="4">
    <source>
        <dbReference type="Pfam" id="PF17853"/>
    </source>
</evidence>